<evidence type="ECO:0000256" key="2">
    <source>
        <dbReference type="ARBA" id="ARBA00023125"/>
    </source>
</evidence>
<feature type="domain" description="HTH araC/xylS-type" evidence="5">
    <location>
        <begin position="180"/>
        <end position="277"/>
    </location>
</feature>
<dbReference type="InterPro" id="IPR014710">
    <property type="entry name" value="RmlC-like_jellyroll"/>
</dbReference>
<evidence type="ECO:0000313" key="7">
    <source>
        <dbReference type="Proteomes" id="UP001385389"/>
    </source>
</evidence>
<sequence>MGKTPTNLKVRFWRDPDLPGVEVRRSSYNEEAFRVHVHDAFSLGFIEQGRTTFDLEGSAHRASTGQVVFIGPHLAHACNPDPDSNMAYTMFYIDPALLLAVARELFGPEARPPRFPEPVVDDPRLAERLRALQQAIADEADRLERETLLVQALAEAISRHGEPGPDPGREIRSGGRGAVQAVRGYLADHLAEKVSLDELAEAAGLSRYHLLRVFQAATGLPPHAYQNQLRVDLGKRLLAEGMPVSQAALETGFSDQSHFTRVFRQYTGATPGQYRDSGRS</sequence>
<keyword evidence="7" id="KW-1185">Reference proteome</keyword>
<keyword evidence="2" id="KW-0238">DNA-binding</keyword>
<proteinExistence type="predicted"/>
<dbReference type="InterPro" id="IPR018062">
    <property type="entry name" value="HTH_AraC-typ_CS"/>
</dbReference>
<dbReference type="InterPro" id="IPR018060">
    <property type="entry name" value="HTH_AraC"/>
</dbReference>
<gene>
    <name evidence="6" type="ORF">V8V93_05085</name>
</gene>
<dbReference type="PRINTS" id="PR00032">
    <property type="entry name" value="HTHARAC"/>
</dbReference>
<dbReference type="Pfam" id="PF02311">
    <property type="entry name" value="AraC_binding"/>
    <property type="match status" value="1"/>
</dbReference>
<protein>
    <submittedName>
        <fullName evidence="6">AraC family transcriptional regulator</fullName>
    </submittedName>
</protein>
<dbReference type="PROSITE" id="PS00041">
    <property type="entry name" value="HTH_ARAC_FAMILY_1"/>
    <property type="match status" value="1"/>
</dbReference>
<dbReference type="EMBL" id="CP146609">
    <property type="protein sequence ID" value="WWX23582.1"/>
    <property type="molecule type" value="Genomic_DNA"/>
</dbReference>
<dbReference type="Proteomes" id="UP001385389">
    <property type="component" value="Chromosome"/>
</dbReference>
<reference evidence="6 7" key="1">
    <citation type="submission" date="2024-03" db="EMBL/GenBank/DDBJ databases">
        <title>Phenotype and Genome Characterization of a Sulfate-Reducing Bacterium Pseudodesulfovibrio sp. strain 5S69, isolated from Petroleum Reservoir in Tatarstan (Russia).</title>
        <authorList>
            <person name="Bidzhieva S.K."/>
            <person name="Kadnikov V."/>
            <person name="Tourova T.P."/>
            <person name="Samigullina S.R."/>
            <person name="Sokolova D.S."/>
            <person name="Poltaraus A.B."/>
            <person name="Avtukh A.N."/>
            <person name="Tereshina V.M."/>
            <person name="Mardanov A.V."/>
            <person name="Nazina T.N."/>
        </authorList>
    </citation>
    <scope>NUCLEOTIDE SEQUENCE [LARGE SCALE GENOMIC DNA]</scope>
    <source>
        <strain evidence="6 7">5S69</strain>
    </source>
</reference>
<dbReference type="PANTHER" id="PTHR46796:SF2">
    <property type="entry name" value="TRANSCRIPTIONAL REGULATORY PROTEIN"/>
    <property type="match status" value="1"/>
</dbReference>
<evidence type="ECO:0000313" key="6">
    <source>
        <dbReference type="EMBL" id="WWX23582.1"/>
    </source>
</evidence>
<dbReference type="InterPro" id="IPR009057">
    <property type="entry name" value="Homeodomain-like_sf"/>
</dbReference>
<accession>A0ABZ2J1X1</accession>
<name>A0ABZ2J1X1_9BACT</name>
<dbReference type="SUPFAM" id="SSF51215">
    <property type="entry name" value="Regulatory protein AraC"/>
    <property type="match status" value="1"/>
</dbReference>
<evidence type="ECO:0000259" key="5">
    <source>
        <dbReference type="PROSITE" id="PS01124"/>
    </source>
</evidence>
<organism evidence="6 7">
    <name type="scientific">Pseudodesulfovibrio methanolicus</name>
    <dbReference type="NCBI Taxonomy" id="3126690"/>
    <lineage>
        <taxon>Bacteria</taxon>
        <taxon>Pseudomonadati</taxon>
        <taxon>Thermodesulfobacteriota</taxon>
        <taxon>Desulfovibrionia</taxon>
        <taxon>Desulfovibrionales</taxon>
        <taxon>Desulfovibrionaceae</taxon>
    </lineage>
</organism>
<dbReference type="InterPro" id="IPR037923">
    <property type="entry name" value="HTH-like"/>
</dbReference>
<dbReference type="PROSITE" id="PS01124">
    <property type="entry name" value="HTH_ARAC_FAMILY_2"/>
    <property type="match status" value="1"/>
</dbReference>
<dbReference type="InterPro" id="IPR003313">
    <property type="entry name" value="AraC-bd"/>
</dbReference>
<dbReference type="Pfam" id="PF12833">
    <property type="entry name" value="HTH_18"/>
    <property type="match status" value="1"/>
</dbReference>
<keyword evidence="3" id="KW-0010">Activator</keyword>
<dbReference type="PANTHER" id="PTHR46796">
    <property type="entry name" value="HTH-TYPE TRANSCRIPTIONAL ACTIVATOR RHAS-RELATED"/>
    <property type="match status" value="1"/>
</dbReference>
<evidence type="ECO:0000256" key="1">
    <source>
        <dbReference type="ARBA" id="ARBA00023015"/>
    </source>
</evidence>
<dbReference type="RefSeq" id="WP_338669279.1">
    <property type="nucleotide sequence ID" value="NZ_CP146609.1"/>
</dbReference>
<dbReference type="InterPro" id="IPR020449">
    <property type="entry name" value="Tscrpt_reg_AraC-type_HTH"/>
</dbReference>
<keyword evidence="4" id="KW-0804">Transcription</keyword>
<evidence type="ECO:0000256" key="4">
    <source>
        <dbReference type="ARBA" id="ARBA00023163"/>
    </source>
</evidence>
<dbReference type="SMART" id="SM00342">
    <property type="entry name" value="HTH_ARAC"/>
    <property type="match status" value="1"/>
</dbReference>
<keyword evidence="1" id="KW-0805">Transcription regulation</keyword>
<dbReference type="InterPro" id="IPR050204">
    <property type="entry name" value="AraC_XylS_family_regulators"/>
</dbReference>
<dbReference type="SUPFAM" id="SSF46689">
    <property type="entry name" value="Homeodomain-like"/>
    <property type="match status" value="2"/>
</dbReference>
<evidence type="ECO:0000256" key="3">
    <source>
        <dbReference type="ARBA" id="ARBA00023159"/>
    </source>
</evidence>
<dbReference type="Gene3D" id="2.60.120.10">
    <property type="entry name" value="Jelly Rolls"/>
    <property type="match status" value="1"/>
</dbReference>
<dbReference type="Gene3D" id="1.10.10.60">
    <property type="entry name" value="Homeodomain-like"/>
    <property type="match status" value="2"/>
</dbReference>